<dbReference type="InterPro" id="IPR032866">
    <property type="entry name" value="Prok_Ub"/>
</dbReference>
<keyword evidence="2" id="KW-1185">Reference proteome</keyword>
<reference evidence="2" key="1">
    <citation type="journal article" date="2019" name="Int. J. Syst. Evol. Microbiol.">
        <title>The Global Catalogue of Microorganisms (GCM) 10K type strain sequencing project: providing services to taxonomists for standard genome sequencing and annotation.</title>
        <authorList>
            <consortium name="The Broad Institute Genomics Platform"/>
            <consortium name="The Broad Institute Genome Sequencing Center for Infectious Disease"/>
            <person name="Wu L."/>
            <person name="Ma J."/>
        </authorList>
    </citation>
    <scope>NUCLEOTIDE SEQUENCE [LARGE SCALE GENOMIC DNA]</scope>
    <source>
        <strain evidence="2">CCUG 39970</strain>
    </source>
</reference>
<proteinExistence type="predicted"/>
<organism evidence="1 2">
    <name type="scientific">Deinococcus sonorensis</name>
    <dbReference type="NCBI Taxonomy" id="309891"/>
    <lineage>
        <taxon>Bacteria</taxon>
        <taxon>Thermotogati</taxon>
        <taxon>Deinococcota</taxon>
        <taxon>Deinococci</taxon>
        <taxon>Deinococcales</taxon>
        <taxon>Deinococcaceae</taxon>
        <taxon>Deinococcus</taxon>
    </lineage>
</organism>
<accession>A0ABV8YAZ3</accession>
<dbReference type="EMBL" id="JBHSEG010000008">
    <property type="protein sequence ID" value="MFC4455112.1"/>
    <property type="molecule type" value="Genomic_DNA"/>
</dbReference>
<dbReference type="Pfam" id="PF14454">
    <property type="entry name" value="Prok_Ub"/>
    <property type="match status" value="1"/>
</dbReference>
<name>A0ABV8YAZ3_9DEIO</name>
<dbReference type="RefSeq" id="WP_380129830.1">
    <property type="nucleotide sequence ID" value="NZ_JBHSEG010000008.1"/>
</dbReference>
<evidence type="ECO:0000313" key="1">
    <source>
        <dbReference type="EMBL" id="MFC4455112.1"/>
    </source>
</evidence>
<gene>
    <name evidence="1" type="ORF">ACFO0P_15130</name>
</gene>
<sequence>MTQSPLIAQSLTRVIVYQDRELPDTAPDQPIEVVQRHHAAAHPALTTAVLDGPFLVNGRHEYRVRVQNGTKG</sequence>
<comment type="caution">
    <text evidence="1">The sequence shown here is derived from an EMBL/GenBank/DDBJ whole genome shotgun (WGS) entry which is preliminary data.</text>
</comment>
<protein>
    <submittedName>
        <fullName evidence="1">PRTRC system protein C</fullName>
    </submittedName>
</protein>
<dbReference type="Proteomes" id="UP001595939">
    <property type="component" value="Unassembled WGS sequence"/>
</dbReference>
<evidence type="ECO:0000313" key="2">
    <source>
        <dbReference type="Proteomes" id="UP001595939"/>
    </source>
</evidence>